<evidence type="ECO:0000256" key="1">
    <source>
        <dbReference type="SAM" id="MobiDB-lite"/>
    </source>
</evidence>
<feature type="compositionally biased region" description="Basic and acidic residues" evidence="1">
    <location>
        <begin position="758"/>
        <end position="768"/>
    </location>
</feature>
<comment type="caution">
    <text evidence="2">The sequence shown here is derived from an EMBL/GenBank/DDBJ whole genome shotgun (WGS) entry which is preliminary data.</text>
</comment>
<accession>A0A5J5ECH3</accession>
<protein>
    <submittedName>
        <fullName evidence="2">Uncharacterized protein</fullName>
    </submittedName>
</protein>
<feature type="compositionally biased region" description="Low complexity" evidence="1">
    <location>
        <begin position="222"/>
        <end position="234"/>
    </location>
</feature>
<dbReference type="OrthoDB" id="5507229at2759"/>
<feature type="compositionally biased region" description="Low complexity" evidence="1">
    <location>
        <begin position="290"/>
        <end position="299"/>
    </location>
</feature>
<sequence length="1152" mass="127157">MDVSRKRDNIYQSNAASGKRRKLNNGLSSGLDGGYWQRAPARRSTSARFSRSAKDSAPTAVPEEKQLAIRQKFDAPTAVPEEKQLAICQKFDIGLPVVFGQTSFPSPSRVCPYEVEEPESPPKYQAPTQRRLLRSAVDDPLKTQKNSYNWNFTPSWEVVRFGARILARTLTFPLAVARYLVDVAPETRRQARLIEAAHREQEQLLLEQWYTEHERNRRSSSERSLSPAALSLSSDNKTDDKLATMPATAGSSGSAAQAGLGGLASGLSSGSSGGISGGTRSSGSGGTTGGTRPSRSGSTNQNDPNAALLGQIQQLIESNMTALRLELSRESRQNDPEARDQALRAEKNNLQAKINAIEEERGLILSGQWNGPTTPLSPTSIYVAAAPGTMGASAAAGPAKPRFNPGDLPQIIFGEDLEEWISNMDHVVTSFGELMVCPHVLHRCFTNGDPMHDWNLTQPSAVHLFVTTGDGCWDRFKTLLRTRFKPDLGVMQYEADSYRRQPEESWAAFGIRKYRLLKRAYDGADEANIILKIKAVMETEVVRFCKEKTNIDAFIGELMDYDRTSPPAMRSPRRIFKPIGTPMEQQPKPIIRFPGPNPMISRSQWEKGKGVDRSGQDRGSQDRKATIQSWLNPDTGKMVRSYLNFQGKPVFIKRPCNLCEKAGSLNQMHFSFECPRSMPARPRTYALDGTEYFDELADGLHRTESGNLTSYDFHNDTGPHEVMYHQESGDEDRATLPHTESPRQTPEKFGPGSKKSRMKYDGRKKWEWQEEDLDNTPMAGSSCRNPTSGLARGCTRGSDPNSTILINADHMQTSERTGRKSPTDPSTYRAVAVDTLARPDDDFFHEPRSIPVREDSTGETQKMAPDETVGGEHTTPVAGSSWGNPPSGLAQGSPRGGSPISPFTSSPQTDQAQIRKLERPPQLVGDGKSYLRCTPLAAKLHLGSPLAAEKAALLDVCSNIGLIDRALFHSAYPEITVHPSSRLISGVGTAKTSGFAVIPVWMDCWDRVNNTRVTTEFDIEVHLVESFAPGLLLGLDAIRDYQMDLLTSSMSGHIEYAGLSFPLYSHAAPKFQKVRVFTSQKVTIAGRTTMPIRIKSAMQEGIDYVFDPYMLAAPSLPQTPQLPHAVIAQNTKFLMFSNHSEHPVHLDKNHAL</sequence>
<organism evidence="2 3">
    <name type="scientific">Sphaerosporella brunnea</name>
    <dbReference type="NCBI Taxonomy" id="1250544"/>
    <lineage>
        <taxon>Eukaryota</taxon>
        <taxon>Fungi</taxon>
        <taxon>Dikarya</taxon>
        <taxon>Ascomycota</taxon>
        <taxon>Pezizomycotina</taxon>
        <taxon>Pezizomycetes</taxon>
        <taxon>Pezizales</taxon>
        <taxon>Pyronemataceae</taxon>
        <taxon>Sphaerosporella</taxon>
    </lineage>
</organism>
<evidence type="ECO:0000313" key="3">
    <source>
        <dbReference type="Proteomes" id="UP000326924"/>
    </source>
</evidence>
<dbReference type="AlphaFoldDB" id="A0A5J5ECH3"/>
<gene>
    <name evidence="2" type="ORF">FN846DRAFT_896187</name>
</gene>
<feature type="compositionally biased region" description="Basic and acidic residues" evidence="1">
    <location>
        <begin position="604"/>
        <end position="624"/>
    </location>
</feature>
<feature type="region of interest" description="Disordered" evidence="1">
    <location>
        <begin position="566"/>
        <end position="624"/>
    </location>
</feature>
<feature type="compositionally biased region" description="Basic and acidic residues" evidence="1">
    <location>
        <begin position="713"/>
        <end position="735"/>
    </location>
</feature>
<feature type="region of interest" description="Disordered" evidence="1">
    <location>
        <begin position="1"/>
        <end position="63"/>
    </location>
</feature>
<feature type="compositionally biased region" description="Low complexity" evidence="1">
    <location>
        <begin position="38"/>
        <end position="50"/>
    </location>
</feature>
<feature type="compositionally biased region" description="Polar residues" evidence="1">
    <location>
        <begin position="901"/>
        <end position="912"/>
    </location>
</feature>
<feature type="compositionally biased region" description="Polar residues" evidence="1">
    <location>
        <begin position="798"/>
        <end position="811"/>
    </location>
</feature>
<feature type="compositionally biased region" description="Low complexity" evidence="1">
    <location>
        <begin position="247"/>
        <end position="258"/>
    </location>
</feature>
<feature type="compositionally biased region" description="Basic and acidic residues" evidence="1">
    <location>
        <begin position="837"/>
        <end position="856"/>
    </location>
</feature>
<evidence type="ECO:0000313" key="2">
    <source>
        <dbReference type="EMBL" id="KAA8893202.1"/>
    </source>
</evidence>
<dbReference type="EMBL" id="VXIS01000481">
    <property type="protein sequence ID" value="KAA8893202.1"/>
    <property type="molecule type" value="Genomic_DNA"/>
</dbReference>
<feature type="region of interest" description="Disordered" evidence="1">
    <location>
        <begin position="213"/>
        <end position="305"/>
    </location>
</feature>
<feature type="region of interest" description="Disordered" evidence="1">
    <location>
        <begin position="708"/>
        <end position="913"/>
    </location>
</feature>
<reference evidence="2 3" key="1">
    <citation type="submission" date="2019-09" db="EMBL/GenBank/DDBJ databases">
        <title>Draft genome of the ectomycorrhizal ascomycete Sphaerosporella brunnea.</title>
        <authorList>
            <consortium name="DOE Joint Genome Institute"/>
            <person name="Benucci G.M."/>
            <person name="Marozzi G."/>
            <person name="Antonielli L."/>
            <person name="Sanchez S."/>
            <person name="Marco P."/>
            <person name="Wang X."/>
            <person name="Falini L.B."/>
            <person name="Barry K."/>
            <person name="Haridas S."/>
            <person name="Lipzen A."/>
            <person name="Labutti K."/>
            <person name="Grigoriev I.V."/>
            <person name="Murat C."/>
            <person name="Martin F."/>
            <person name="Albertini E."/>
            <person name="Donnini D."/>
            <person name="Bonito G."/>
        </authorList>
    </citation>
    <scope>NUCLEOTIDE SEQUENCE [LARGE SCALE GENOMIC DNA]</scope>
    <source>
        <strain evidence="2 3">Sb_GMNB300</strain>
    </source>
</reference>
<proteinExistence type="predicted"/>
<feature type="compositionally biased region" description="Polar residues" evidence="1">
    <location>
        <begin position="778"/>
        <end position="788"/>
    </location>
</feature>
<dbReference type="Proteomes" id="UP000326924">
    <property type="component" value="Unassembled WGS sequence"/>
</dbReference>
<dbReference type="InParanoid" id="A0A5J5ECH3"/>
<feature type="non-terminal residue" evidence="2">
    <location>
        <position position="1152"/>
    </location>
</feature>
<feature type="compositionally biased region" description="Basic and acidic residues" evidence="1">
    <location>
        <begin position="812"/>
        <end position="822"/>
    </location>
</feature>
<keyword evidence="3" id="KW-1185">Reference proteome</keyword>
<name>A0A5J5ECH3_9PEZI</name>